<dbReference type="EMBL" id="AHAM01000112">
    <property type="protein sequence ID" value="EHK56621.1"/>
    <property type="molecule type" value="Genomic_DNA"/>
</dbReference>
<dbReference type="AlphaFoldDB" id="H0HRN1"/>
<feature type="region of interest" description="Disordered" evidence="1">
    <location>
        <begin position="117"/>
        <end position="137"/>
    </location>
</feature>
<sequence length="236" mass="25046">MSTPSIPEHAGPDADREKMNEYMAVIMPKDFAGAVNLMAHPLAGAAAFSALGFGLASQAYGLWAGAVSGTVEAAQRLWMPVLEDLAPNVDDFVEKPKSPAVRAKAATTTLIAEARSVARETTEASQPPADDAAGMAADARQGAAAAAVADLMPEDFRQPRAMEKPEQPDNLKLISGIGPKLEQVLNGLGVWTYGQIASWGREEIAWVDDYLSFKGRIDRDDWIGQATKLASGGTKH</sequence>
<reference evidence="2 3" key="1">
    <citation type="journal article" date="2012" name="J. Bacteriol.">
        <title>Draft Genome Sequence of Mesorhizobium alhagi CCNWXJ12-2T, a Novel Salt-Resistant Species Isolated from the Desert of Northwestern China.</title>
        <authorList>
            <person name="Zhou M."/>
            <person name="Chen W."/>
            <person name="Chen H."/>
            <person name="Wei G."/>
        </authorList>
    </citation>
    <scope>NUCLEOTIDE SEQUENCE [LARGE SCALE GENOMIC DNA]</scope>
    <source>
        <strain evidence="2 3">CCNWXJ12-2</strain>
    </source>
</reference>
<keyword evidence="3" id="KW-1185">Reference proteome</keyword>
<organism evidence="2 3">
    <name type="scientific">Mesorhizobium alhagi CCNWXJ12-2</name>
    <dbReference type="NCBI Taxonomy" id="1107882"/>
    <lineage>
        <taxon>Bacteria</taxon>
        <taxon>Pseudomonadati</taxon>
        <taxon>Pseudomonadota</taxon>
        <taxon>Alphaproteobacteria</taxon>
        <taxon>Hyphomicrobiales</taxon>
        <taxon>Phyllobacteriaceae</taxon>
        <taxon>Allomesorhizobium</taxon>
    </lineage>
</organism>
<evidence type="ECO:0000256" key="1">
    <source>
        <dbReference type="SAM" id="MobiDB-lite"/>
    </source>
</evidence>
<name>H0HRN1_9HYPH</name>
<dbReference type="PATRIC" id="fig|1107882.3.peg.2747"/>
<proteinExistence type="predicted"/>
<protein>
    <submittedName>
        <fullName evidence="2">NADH-ubiquinone dehydrogenase subunit</fullName>
    </submittedName>
</protein>
<accession>H0HRN1</accession>
<evidence type="ECO:0000313" key="3">
    <source>
        <dbReference type="Proteomes" id="UP000003250"/>
    </source>
</evidence>
<evidence type="ECO:0000313" key="2">
    <source>
        <dbReference type="EMBL" id="EHK56621.1"/>
    </source>
</evidence>
<dbReference type="OrthoDB" id="9807941at2"/>
<dbReference type="Proteomes" id="UP000003250">
    <property type="component" value="Unassembled WGS sequence"/>
</dbReference>
<gene>
    <name evidence="2" type="ORF">MAXJ12_14083</name>
</gene>
<dbReference type="RefSeq" id="WP_008836441.1">
    <property type="nucleotide sequence ID" value="NZ_AHAM01000112.1"/>
</dbReference>
<keyword evidence="2" id="KW-0830">Ubiquinone</keyword>